<feature type="transmembrane region" description="Helical" evidence="1">
    <location>
        <begin position="131"/>
        <end position="153"/>
    </location>
</feature>
<organism evidence="3 4">
    <name type="scientific">Roseivivax jejudonensis</name>
    <dbReference type="NCBI Taxonomy" id="1529041"/>
    <lineage>
        <taxon>Bacteria</taxon>
        <taxon>Pseudomonadati</taxon>
        <taxon>Pseudomonadota</taxon>
        <taxon>Alphaproteobacteria</taxon>
        <taxon>Rhodobacterales</taxon>
        <taxon>Roseobacteraceae</taxon>
        <taxon>Roseivivax</taxon>
    </lineage>
</organism>
<name>A0A1X7A5N7_9RHOB</name>
<dbReference type="AlphaFoldDB" id="A0A1X7A5N7"/>
<dbReference type="RefSeq" id="WP_085793385.1">
    <property type="nucleotide sequence ID" value="NZ_FWFK01000008.1"/>
</dbReference>
<proteinExistence type="predicted"/>
<evidence type="ECO:0000313" key="4">
    <source>
        <dbReference type="Proteomes" id="UP000193570"/>
    </source>
</evidence>
<dbReference type="GO" id="GO:0016020">
    <property type="term" value="C:membrane"/>
    <property type="evidence" value="ECO:0007669"/>
    <property type="project" value="InterPro"/>
</dbReference>
<feature type="transmembrane region" description="Helical" evidence="1">
    <location>
        <begin position="76"/>
        <end position="97"/>
    </location>
</feature>
<evidence type="ECO:0000259" key="2">
    <source>
        <dbReference type="Pfam" id="PF00892"/>
    </source>
</evidence>
<sequence>MANLFASSIGETLKPLASLAGAGACLGLSTTMAKIADSAGITGLPFLAWSVLGAALILFLVSYLRGDLPPVTRRTAEYFCVSAFVTVAASNLIFFLAVPRVGVSFVSLAITLPPLLTYLGALILGMEKFMLMRAAGVCAALIGAAVLAVEKLGAPDADIFWICLALTGPLLLAIGNLYRTARWPKGVTAEALAPGMLGVAAAMLFAFALVPDFDVRVPLDTAGPALLIAGQSLVFSAQFLLLFVLQKSGGPVLLSLLGAVGAVVAVPFAVFFLGETPPQGLAVGAGLIALGIALVATGKAKADRREVRSRAELSTS</sequence>
<feature type="transmembrane region" description="Helical" evidence="1">
    <location>
        <begin position="159"/>
        <end position="179"/>
    </location>
</feature>
<keyword evidence="1" id="KW-1133">Transmembrane helix</keyword>
<feature type="transmembrane region" description="Helical" evidence="1">
    <location>
        <begin position="280"/>
        <end position="300"/>
    </location>
</feature>
<dbReference type="Proteomes" id="UP000193570">
    <property type="component" value="Unassembled WGS sequence"/>
</dbReference>
<feature type="transmembrane region" description="Helical" evidence="1">
    <location>
        <begin position="43"/>
        <end position="64"/>
    </location>
</feature>
<reference evidence="3 4" key="1">
    <citation type="submission" date="2017-03" db="EMBL/GenBank/DDBJ databases">
        <authorList>
            <person name="Afonso C.L."/>
            <person name="Miller P.J."/>
            <person name="Scott M.A."/>
            <person name="Spackman E."/>
            <person name="Goraichik I."/>
            <person name="Dimitrov K.M."/>
            <person name="Suarez D.L."/>
            <person name="Swayne D.E."/>
        </authorList>
    </citation>
    <scope>NUCLEOTIDE SEQUENCE [LARGE SCALE GENOMIC DNA]</scope>
    <source>
        <strain evidence="3 4">CECT 8625</strain>
    </source>
</reference>
<gene>
    <name evidence="3" type="ORF">ROJ8625_03715</name>
</gene>
<keyword evidence="1" id="KW-0812">Transmembrane</keyword>
<keyword evidence="4" id="KW-1185">Reference proteome</keyword>
<feature type="transmembrane region" description="Helical" evidence="1">
    <location>
        <begin position="191"/>
        <end position="210"/>
    </location>
</feature>
<dbReference type="OrthoDB" id="8688375at2"/>
<dbReference type="InterPro" id="IPR037185">
    <property type="entry name" value="EmrE-like"/>
</dbReference>
<feature type="domain" description="EamA" evidence="2">
    <location>
        <begin position="19"/>
        <end position="147"/>
    </location>
</feature>
<keyword evidence="1" id="KW-0472">Membrane</keyword>
<evidence type="ECO:0000256" key="1">
    <source>
        <dbReference type="SAM" id="Phobius"/>
    </source>
</evidence>
<dbReference type="InterPro" id="IPR000620">
    <property type="entry name" value="EamA_dom"/>
</dbReference>
<protein>
    <submittedName>
        <fullName evidence="3">EamA-like transporter family protein</fullName>
    </submittedName>
</protein>
<feature type="transmembrane region" description="Helical" evidence="1">
    <location>
        <begin position="252"/>
        <end position="274"/>
    </location>
</feature>
<dbReference type="EMBL" id="FWFK01000008">
    <property type="protein sequence ID" value="SLN71328.1"/>
    <property type="molecule type" value="Genomic_DNA"/>
</dbReference>
<accession>A0A1X7A5N7</accession>
<dbReference type="SUPFAM" id="SSF103481">
    <property type="entry name" value="Multidrug resistance efflux transporter EmrE"/>
    <property type="match status" value="2"/>
</dbReference>
<feature type="transmembrane region" description="Helical" evidence="1">
    <location>
        <begin position="103"/>
        <end position="124"/>
    </location>
</feature>
<dbReference type="Pfam" id="PF00892">
    <property type="entry name" value="EamA"/>
    <property type="match status" value="1"/>
</dbReference>
<feature type="transmembrane region" description="Helical" evidence="1">
    <location>
        <begin position="222"/>
        <end position="245"/>
    </location>
</feature>
<evidence type="ECO:0000313" key="3">
    <source>
        <dbReference type="EMBL" id="SLN71328.1"/>
    </source>
</evidence>